<dbReference type="AlphaFoldDB" id="A0A3P9H614"/>
<dbReference type="InterPro" id="IPR001875">
    <property type="entry name" value="DED_dom"/>
</dbReference>
<feature type="domain" description="DED" evidence="1">
    <location>
        <begin position="1"/>
        <end position="72"/>
    </location>
</feature>
<dbReference type="PROSITE" id="PS50168">
    <property type="entry name" value="DED"/>
    <property type="match status" value="1"/>
</dbReference>
<organism evidence="2 3">
    <name type="scientific">Oryzias latipes</name>
    <name type="common">Japanese rice fish</name>
    <name type="synonym">Japanese killifish</name>
    <dbReference type="NCBI Taxonomy" id="8090"/>
    <lineage>
        <taxon>Eukaryota</taxon>
        <taxon>Metazoa</taxon>
        <taxon>Chordata</taxon>
        <taxon>Craniata</taxon>
        <taxon>Vertebrata</taxon>
        <taxon>Euteleostomi</taxon>
        <taxon>Actinopterygii</taxon>
        <taxon>Neopterygii</taxon>
        <taxon>Teleostei</taxon>
        <taxon>Neoteleostei</taxon>
        <taxon>Acanthomorphata</taxon>
        <taxon>Ovalentaria</taxon>
        <taxon>Atherinomorphae</taxon>
        <taxon>Beloniformes</taxon>
        <taxon>Adrianichthyidae</taxon>
        <taxon>Oryziinae</taxon>
        <taxon>Oryzias</taxon>
    </lineage>
</organism>
<dbReference type="SUPFAM" id="SSF47986">
    <property type="entry name" value="DEATH domain"/>
    <property type="match status" value="1"/>
</dbReference>
<dbReference type="GO" id="GO:0042981">
    <property type="term" value="P:regulation of apoptotic process"/>
    <property type="evidence" value="ECO:0007669"/>
    <property type="project" value="InterPro"/>
</dbReference>
<reference key="1">
    <citation type="journal article" date="2007" name="Nature">
        <title>The medaka draft genome and insights into vertebrate genome evolution.</title>
        <authorList>
            <person name="Kasahara M."/>
            <person name="Naruse K."/>
            <person name="Sasaki S."/>
            <person name="Nakatani Y."/>
            <person name="Qu W."/>
            <person name="Ahsan B."/>
            <person name="Yamada T."/>
            <person name="Nagayasu Y."/>
            <person name="Doi K."/>
            <person name="Kasai Y."/>
            <person name="Jindo T."/>
            <person name="Kobayashi D."/>
            <person name="Shimada A."/>
            <person name="Toyoda A."/>
            <person name="Kuroki Y."/>
            <person name="Fujiyama A."/>
            <person name="Sasaki T."/>
            <person name="Shimizu A."/>
            <person name="Asakawa S."/>
            <person name="Shimizu N."/>
            <person name="Hashimoto S."/>
            <person name="Yang J."/>
            <person name="Lee Y."/>
            <person name="Matsushima K."/>
            <person name="Sugano S."/>
            <person name="Sakaizumi M."/>
            <person name="Narita T."/>
            <person name="Ohishi K."/>
            <person name="Haga S."/>
            <person name="Ohta F."/>
            <person name="Nomoto H."/>
            <person name="Nogata K."/>
            <person name="Morishita T."/>
            <person name="Endo T."/>
            <person name="Shin-I T."/>
            <person name="Takeda H."/>
            <person name="Morishita S."/>
            <person name="Kohara Y."/>
        </authorList>
    </citation>
    <scope>NUCLEOTIDE SEQUENCE [LARGE SCALE GENOMIC DNA]</scope>
    <source>
        <strain>Hd-rR</strain>
    </source>
</reference>
<dbReference type="Ensembl" id="ENSORLT00015009616.1">
    <property type="protein sequence ID" value="ENSORLP00015003245.1"/>
    <property type="gene ID" value="ENSORLG00015003962.1"/>
</dbReference>
<reference evidence="2" key="3">
    <citation type="submission" date="2025-08" db="UniProtKB">
        <authorList>
            <consortium name="Ensembl"/>
        </authorList>
    </citation>
    <scope>IDENTIFICATION</scope>
    <source>
        <strain evidence="2">HSOK</strain>
    </source>
</reference>
<evidence type="ECO:0000259" key="1">
    <source>
        <dbReference type="PROSITE" id="PS50168"/>
    </source>
</evidence>
<dbReference type="InterPro" id="IPR011029">
    <property type="entry name" value="DEATH-like_dom_sf"/>
</dbReference>
<evidence type="ECO:0000313" key="3">
    <source>
        <dbReference type="Proteomes" id="UP000265200"/>
    </source>
</evidence>
<protein>
    <recommendedName>
        <fullName evidence="1">DED domain-containing protein</fullName>
    </recommendedName>
</protein>
<accession>A0A3P9H614</accession>
<reference evidence="2 3" key="2">
    <citation type="submission" date="2017-04" db="EMBL/GenBank/DDBJ databases">
        <title>CpG methylation of centromeres and impact of large insertions on vertebrate speciation.</title>
        <authorList>
            <person name="Ichikawa K."/>
            <person name="Yoshimura J."/>
            <person name="Morishita S."/>
        </authorList>
    </citation>
    <scope>NUCLEOTIDE SEQUENCE</scope>
    <source>
        <strain evidence="2 3">HSOK</strain>
    </source>
</reference>
<evidence type="ECO:0000313" key="2">
    <source>
        <dbReference type="Ensembl" id="ENSORLP00015003245.1"/>
    </source>
</evidence>
<name>A0A3P9H614_ORYLA</name>
<reference evidence="2" key="4">
    <citation type="submission" date="2025-09" db="UniProtKB">
        <authorList>
            <consortium name="Ensembl"/>
        </authorList>
    </citation>
    <scope>IDENTIFICATION</scope>
    <source>
        <strain evidence="2">HSOK</strain>
    </source>
</reference>
<dbReference type="Proteomes" id="UP000265200">
    <property type="component" value="Chromosome 17"/>
</dbReference>
<dbReference type="SMART" id="SM00031">
    <property type="entry name" value="DED"/>
    <property type="match status" value="1"/>
</dbReference>
<proteinExistence type="predicted"/>
<sequence length="91" mass="10743">MDRWTLSRKDDELNSEEVAELCFLCTDSIPRKRLEGVRTFLKLEEVSLLDSFYLSQLLKTIHREDLVRLLQNDSRHAEETDAIPILCSDYR</sequence>
<dbReference type="Gene3D" id="1.10.533.10">
    <property type="entry name" value="Death Domain, Fas"/>
    <property type="match status" value="1"/>
</dbReference>
<dbReference type="Pfam" id="PF01335">
    <property type="entry name" value="DED"/>
    <property type="match status" value="1"/>
</dbReference>